<dbReference type="AlphaFoldDB" id="A0A2S4VQG8"/>
<dbReference type="GO" id="GO:0005975">
    <property type="term" value="P:carbohydrate metabolic process"/>
    <property type="evidence" value="ECO:0007669"/>
    <property type="project" value="InterPro"/>
</dbReference>
<feature type="non-terminal residue" evidence="9">
    <location>
        <position position="908"/>
    </location>
</feature>
<protein>
    <recommendedName>
        <fullName evidence="3 6">Alpha-galactosidase</fullName>
        <ecNumber evidence="3 6">3.2.1.22</ecNumber>
    </recommendedName>
    <alternativeName>
        <fullName evidence="6">Melibiase</fullName>
    </alternativeName>
</protein>
<evidence type="ECO:0000256" key="1">
    <source>
        <dbReference type="ARBA" id="ARBA00001255"/>
    </source>
</evidence>
<keyword evidence="10" id="KW-1185">Reference proteome</keyword>
<evidence type="ECO:0000313" key="9">
    <source>
        <dbReference type="EMBL" id="POW11743.1"/>
    </source>
</evidence>
<evidence type="ECO:0000256" key="6">
    <source>
        <dbReference type="RuleBase" id="RU361168"/>
    </source>
</evidence>
<gene>
    <name evidence="9" type="ORF">PSTT_05074</name>
</gene>
<evidence type="ECO:0000313" key="10">
    <source>
        <dbReference type="Proteomes" id="UP000239156"/>
    </source>
</evidence>
<evidence type="ECO:0000256" key="2">
    <source>
        <dbReference type="ARBA" id="ARBA00009743"/>
    </source>
</evidence>
<dbReference type="Gene3D" id="3.20.20.70">
    <property type="entry name" value="Aldolase class I"/>
    <property type="match status" value="1"/>
</dbReference>
<dbReference type="VEuPathDB" id="FungiDB:PSTT_05074"/>
<dbReference type="Gene3D" id="2.60.40.1180">
    <property type="entry name" value="Golgi alpha-mannosidase II"/>
    <property type="match status" value="1"/>
</dbReference>
<name>A0A2S4VQG8_9BASI</name>
<comment type="catalytic activity">
    <reaction evidence="1 6">
        <text>Hydrolysis of terminal, non-reducing alpha-D-galactose residues in alpha-D-galactosides, including galactose oligosaccharides, galactomannans and galactolipids.</text>
        <dbReference type="EC" id="3.2.1.22"/>
    </reaction>
</comment>
<evidence type="ECO:0000256" key="3">
    <source>
        <dbReference type="ARBA" id="ARBA00012755"/>
    </source>
</evidence>
<dbReference type="PANTHER" id="PTHR11452">
    <property type="entry name" value="ALPHA-GALACTOSIDASE/ALPHA-N-ACETYLGALACTOSAMINIDASE"/>
    <property type="match status" value="1"/>
</dbReference>
<reference evidence="9" key="1">
    <citation type="submission" date="2017-12" db="EMBL/GenBank/DDBJ databases">
        <title>Gene loss provides genomic basis for host adaptation in cereal stripe rust fungi.</title>
        <authorList>
            <person name="Xia C."/>
        </authorList>
    </citation>
    <scope>NUCLEOTIDE SEQUENCE [LARGE SCALE GENOMIC DNA]</scope>
    <source>
        <strain evidence="9">93-210</strain>
    </source>
</reference>
<comment type="caution">
    <text evidence="9">The sequence shown here is derived from an EMBL/GenBank/DDBJ whole genome shotgun (WGS) entry which is preliminary data.</text>
</comment>
<comment type="similarity">
    <text evidence="2 6">Belongs to the glycosyl hydrolase 27 family.</text>
</comment>
<keyword evidence="4 6" id="KW-0378">Hydrolase</keyword>
<dbReference type="InterPro" id="IPR013780">
    <property type="entry name" value="Glyco_hydro_b"/>
</dbReference>
<dbReference type="VEuPathDB" id="FungiDB:PSHT_04541"/>
<keyword evidence="8" id="KW-1133">Transmembrane helix</keyword>
<dbReference type="InterPro" id="IPR008551">
    <property type="entry name" value="TANGO2"/>
</dbReference>
<dbReference type="EC" id="3.2.1.22" evidence="3 6"/>
<dbReference type="Proteomes" id="UP000239156">
    <property type="component" value="Unassembled WGS sequence"/>
</dbReference>
<proteinExistence type="inferred from homology"/>
<feature type="region of interest" description="Disordered" evidence="7">
    <location>
        <begin position="596"/>
        <end position="617"/>
    </location>
</feature>
<dbReference type="Pfam" id="PF16499">
    <property type="entry name" value="Melibiase_2"/>
    <property type="match status" value="1"/>
</dbReference>
<sequence length="908" mass="100590">MSNWPNLFQRFRGIRWIVITMVAFSTIGFTVQTPVELVTRNQAPDTRPKYWLTCFKSLAAMGWNSYWPFGCGCNVHQGNLEQQADWMAQTGLNNAGYTTFIVECGWEDRHIDEGHKYDMEMLVGSAGAELLGHLVGKGLTLGLATWAGPQLCSRPGGHTPSVNPIKHLGKYISALNGISYLSHRPCDWASPDRLQLMDKVTELNLCHVEMEAAIRSNGLQNKMFYVWRIADDTRDNWDYFVRTLNALVPAAKEDKGPYNDLGLLQFGQNRLTMTEKITQFVFWAAAESPLIISTNISKLTEDELNILKNPRIIAINQDDMQSNKRCYPNDMDIWTGPLIIINWSDDAQKPIQLSELGFLSANLFDVLTGNNIGSVQGSYTTSIAKHGCLLLKITQPKPACIPTFKPTQIEMAELTRSAKIREIGHGVNVASNIKPNANTGVRWKDIQGTSQDLTLSWDDVAEGSLISLPLRVSDGGEAESAPDIMKCEREYRCCPPCPKRTRTCVASGGCADRTVGKFVKPAAGDPKNEIDDPSGVTGATCDDHTGCRPPAPEFPRSRTTIKWRSSILASNRDEFLNRASLPADWHSFGRIGPGLHSAPRSITHDVDSNDDDNADNDRTHAEILSGRDAIAGGTWLGINKRTGKFGFLTNVDAQVDRMARDKEEGVNNPTRDRPTPASRGLLIQEFLQGNEGPESYINKLKSSPISQNMNGYNLVIGQISKNENEKDQMSFFCNRDPKGTDTGWSIVDKHEGGDDPPECTLANAISNGIAHRVPIRPKVTLGVHLMEACLRKAGTSADSDRVAVLERELFNLLSQTDDSTEDLPSNILIRPYHRLPAPNAPASLETWYGTITQTIVLVSETTPTKITFVERDAFQIQPSDSSGNGLATPVWMADEQSRWRRFEFQLPS</sequence>
<dbReference type="EMBL" id="PKSL01000036">
    <property type="protein sequence ID" value="POW11743.1"/>
    <property type="molecule type" value="Genomic_DNA"/>
</dbReference>
<dbReference type="SUPFAM" id="SSF51445">
    <property type="entry name" value="(Trans)glycosidases"/>
    <property type="match status" value="1"/>
</dbReference>
<dbReference type="InterPro" id="IPR013785">
    <property type="entry name" value="Aldolase_TIM"/>
</dbReference>
<feature type="transmembrane region" description="Helical" evidence="8">
    <location>
        <begin position="12"/>
        <end position="31"/>
    </location>
</feature>
<evidence type="ECO:0000256" key="8">
    <source>
        <dbReference type="SAM" id="Phobius"/>
    </source>
</evidence>
<dbReference type="InterPro" id="IPR002241">
    <property type="entry name" value="Glyco_hydro_27"/>
</dbReference>
<evidence type="ECO:0000256" key="4">
    <source>
        <dbReference type="ARBA" id="ARBA00022801"/>
    </source>
</evidence>
<dbReference type="Pfam" id="PF05742">
    <property type="entry name" value="TANGO2"/>
    <property type="match status" value="1"/>
</dbReference>
<evidence type="ECO:0000256" key="7">
    <source>
        <dbReference type="SAM" id="MobiDB-lite"/>
    </source>
</evidence>
<dbReference type="PRINTS" id="PR00740">
    <property type="entry name" value="GLHYDRLASE27"/>
</dbReference>
<accession>A0A2S4VQG8</accession>
<keyword evidence="8" id="KW-0812">Transmembrane</keyword>
<evidence type="ECO:0000256" key="5">
    <source>
        <dbReference type="ARBA" id="ARBA00023295"/>
    </source>
</evidence>
<organism evidence="9 10">
    <name type="scientific">Puccinia striiformis</name>
    <dbReference type="NCBI Taxonomy" id="27350"/>
    <lineage>
        <taxon>Eukaryota</taxon>
        <taxon>Fungi</taxon>
        <taxon>Dikarya</taxon>
        <taxon>Basidiomycota</taxon>
        <taxon>Pucciniomycotina</taxon>
        <taxon>Pucciniomycetes</taxon>
        <taxon>Pucciniales</taxon>
        <taxon>Pucciniaceae</taxon>
        <taxon>Puccinia</taxon>
    </lineage>
</organism>
<keyword evidence="6" id="KW-1015">Disulfide bond</keyword>
<dbReference type="PANTHER" id="PTHR11452:SF75">
    <property type="entry name" value="ALPHA-GALACTOSIDASE MEL1"/>
    <property type="match status" value="1"/>
</dbReference>
<dbReference type="GO" id="GO:0004557">
    <property type="term" value="F:alpha-galactosidase activity"/>
    <property type="evidence" value="ECO:0007669"/>
    <property type="project" value="UniProtKB-EC"/>
</dbReference>
<dbReference type="InterPro" id="IPR017853">
    <property type="entry name" value="GH"/>
</dbReference>
<keyword evidence="8" id="KW-0472">Membrane</keyword>
<keyword evidence="5 6" id="KW-0326">Glycosidase</keyword>